<evidence type="ECO:0000256" key="1">
    <source>
        <dbReference type="SAM" id="MobiDB-lite"/>
    </source>
</evidence>
<protein>
    <submittedName>
        <fullName evidence="3">Lipocalin-like domain-containing protein</fullName>
    </submittedName>
</protein>
<dbReference type="RefSeq" id="WP_388102945.1">
    <property type="nucleotide sequence ID" value="NZ_JBIAHM010000002.1"/>
</dbReference>
<dbReference type="Proteomes" id="UP001601303">
    <property type="component" value="Unassembled WGS sequence"/>
</dbReference>
<evidence type="ECO:0000313" key="3">
    <source>
        <dbReference type="EMBL" id="MFE9597938.1"/>
    </source>
</evidence>
<sequence>MERLRSQLIGSWTLADWKVFTGDGDVDPPLGPAGGCSGLLIYTPEGTMSAHLTRTDRPRFADPSLDGGSQEEKADAYGSIISYAGTWEADETARTVTHHVTIATFPNFVDADLTRVCVFEDDDTLKLDTPPMAMGGEARPSHILWRRLPGRSGPPGTPSHSGLPGKDS</sequence>
<feature type="domain" description="Lipocalin-like" evidence="2">
    <location>
        <begin position="9"/>
        <end position="147"/>
    </location>
</feature>
<name>A0ABW6LXT8_9ACTN</name>
<keyword evidence="4" id="KW-1185">Reference proteome</keyword>
<gene>
    <name evidence="3" type="ORF">ACFYNQ_05080</name>
</gene>
<dbReference type="Pfam" id="PF13924">
    <property type="entry name" value="Lipocalin_5"/>
    <property type="match status" value="1"/>
</dbReference>
<dbReference type="InterPro" id="IPR024311">
    <property type="entry name" value="Lipocalin-like"/>
</dbReference>
<comment type="caution">
    <text evidence="3">The sequence shown here is derived from an EMBL/GenBank/DDBJ whole genome shotgun (WGS) entry which is preliminary data.</text>
</comment>
<evidence type="ECO:0000313" key="4">
    <source>
        <dbReference type="Proteomes" id="UP001601303"/>
    </source>
</evidence>
<reference evidence="3 4" key="1">
    <citation type="submission" date="2024-10" db="EMBL/GenBank/DDBJ databases">
        <title>The Natural Products Discovery Center: Release of the First 8490 Sequenced Strains for Exploring Actinobacteria Biosynthetic Diversity.</title>
        <authorList>
            <person name="Kalkreuter E."/>
            <person name="Kautsar S.A."/>
            <person name="Yang D."/>
            <person name="Bader C.D."/>
            <person name="Teijaro C.N."/>
            <person name="Fluegel L."/>
            <person name="Davis C.M."/>
            <person name="Simpson J.R."/>
            <person name="Lauterbach L."/>
            <person name="Steele A.D."/>
            <person name="Gui C."/>
            <person name="Meng S."/>
            <person name="Li G."/>
            <person name="Viehrig K."/>
            <person name="Ye F."/>
            <person name="Su P."/>
            <person name="Kiefer A.F."/>
            <person name="Nichols A."/>
            <person name="Cepeda A.J."/>
            <person name="Yan W."/>
            <person name="Fan B."/>
            <person name="Jiang Y."/>
            <person name="Adhikari A."/>
            <person name="Zheng C.-J."/>
            <person name="Schuster L."/>
            <person name="Cowan T.M."/>
            <person name="Smanski M.J."/>
            <person name="Chevrette M.G."/>
            <person name="De Carvalho L.P.S."/>
            <person name="Shen B."/>
        </authorList>
    </citation>
    <scope>NUCLEOTIDE SEQUENCE [LARGE SCALE GENOMIC DNA]</scope>
    <source>
        <strain evidence="3 4">NPDC006488</strain>
    </source>
</reference>
<proteinExistence type="predicted"/>
<evidence type="ECO:0000259" key="2">
    <source>
        <dbReference type="Pfam" id="PF13924"/>
    </source>
</evidence>
<dbReference type="EMBL" id="JBIAHM010000002">
    <property type="protein sequence ID" value="MFE9597938.1"/>
    <property type="molecule type" value="Genomic_DNA"/>
</dbReference>
<feature type="region of interest" description="Disordered" evidence="1">
    <location>
        <begin position="146"/>
        <end position="168"/>
    </location>
</feature>
<accession>A0ABW6LXT8</accession>
<organism evidence="3 4">
    <name type="scientific">Streptomyces hokutonensis</name>
    <dbReference type="NCBI Taxonomy" id="1306990"/>
    <lineage>
        <taxon>Bacteria</taxon>
        <taxon>Bacillati</taxon>
        <taxon>Actinomycetota</taxon>
        <taxon>Actinomycetes</taxon>
        <taxon>Kitasatosporales</taxon>
        <taxon>Streptomycetaceae</taxon>
        <taxon>Streptomyces</taxon>
    </lineage>
</organism>